<dbReference type="GO" id="GO:0004150">
    <property type="term" value="F:dihydroneopterin aldolase activity"/>
    <property type="evidence" value="ECO:0007669"/>
    <property type="project" value="InterPro"/>
</dbReference>
<organism evidence="8 9">
    <name type="scientific">Ferrimonas lipolytica</name>
    <dbReference type="NCBI Taxonomy" id="2724191"/>
    <lineage>
        <taxon>Bacteria</taxon>
        <taxon>Pseudomonadati</taxon>
        <taxon>Pseudomonadota</taxon>
        <taxon>Gammaproteobacteria</taxon>
        <taxon>Alteromonadales</taxon>
        <taxon>Ferrimonadaceae</taxon>
        <taxon>Ferrimonas</taxon>
    </lineage>
</organism>
<dbReference type="NCBIfam" id="TIGR00526">
    <property type="entry name" value="folB_dom"/>
    <property type="match status" value="1"/>
</dbReference>
<feature type="domain" description="Dihydroneopterin aldolase/epimerase" evidence="7">
    <location>
        <begin position="8"/>
        <end position="118"/>
    </location>
</feature>
<evidence type="ECO:0000259" key="7">
    <source>
        <dbReference type="SMART" id="SM00905"/>
    </source>
</evidence>
<dbReference type="KEGG" id="fes:HER31_02485"/>
<dbReference type="CDD" id="cd00534">
    <property type="entry name" value="DHNA_DHNTPE"/>
    <property type="match status" value="1"/>
</dbReference>
<evidence type="ECO:0000256" key="2">
    <source>
        <dbReference type="ARBA" id="ARBA00023235"/>
    </source>
</evidence>
<name>A0A6H1UCB1_9GAMM</name>
<dbReference type="EMBL" id="CP051180">
    <property type="protein sequence ID" value="QIZ75846.1"/>
    <property type="molecule type" value="Genomic_DNA"/>
</dbReference>
<dbReference type="AlphaFoldDB" id="A0A6H1UCB1"/>
<comment type="similarity">
    <text evidence="1">Belongs to the DHNA family.</text>
</comment>
<evidence type="ECO:0000256" key="4">
    <source>
        <dbReference type="ARBA" id="ARBA00044039"/>
    </source>
</evidence>
<reference evidence="8 9" key="1">
    <citation type="submission" date="2020-04" db="EMBL/GenBank/DDBJ databases">
        <title>Ferrimonas sp. S7 isolated from sea water.</title>
        <authorList>
            <person name="Bae S.S."/>
            <person name="Baek K."/>
        </authorList>
    </citation>
    <scope>NUCLEOTIDE SEQUENCE [LARGE SCALE GENOMIC DNA]</scope>
    <source>
        <strain evidence="8 9">S7</strain>
    </source>
</reference>
<dbReference type="Pfam" id="PF02152">
    <property type="entry name" value="FolB"/>
    <property type="match status" value="1"/>
</dbReference>
<comment type="catalytic activity">
    <reaction evidence="3">
        <text>7,8-dihydroneopterin 3'-triphosphate = 7,8-dihydromonapterin 3'-triphosphate</text>
        <dbReference type="Rhea" id="RHEA:28346"/>
        <dbReference type="ChEBI" id="CHEBI:58462"/>
        <dbReference type="ChEBI" id="CHEBI:61186"/>
        <dbReference type="EC" id="5.1.99.7"/>
    </reaction>
</comment>
<keyword evidence="9" id="KW-1185">Reference proteome</keyword>
<dbReference type="EC" id="5.1.99.7" evidence="4"/>
<dbReference type="Proteomes" id="UP000501602">
    <property type="component" value="Chromosome"/>
</dbReference>
<dbReference type="GO" id="GO:0008719">
    <property type="term" value="F:dihydroneopterin triphosphate 2'-epimerase activity"/>
    <property type="evidence" value="ECO:0007669"/>
    <property type="project" value="UniProtKB-EC"/>
</dbReference>
<dbReference type="GO" id="GO:0042559">
    <property type="term" value="P:pteridine-containing compound biosynthetic process"/>
    <property type="evidence" value="ECO:0007669"/>
    <property type="project" value="UniProtKB-ARBA"/>
</dbReference>
<dbReference type="NCBIfam" id="NF008418">
    <property type="entry name" value="PRK11245.1"/>
    <property type="match status" value="1"/>
</dbReference>
<dbReference type="RefSeq" id="WP_168659107.1">
    <property type="nucleotide sequence ID" value="NZ_CP051180.1"/>
</dbReference>
<evidence type="ECO:0000256" key="3">
    <source>
        <dbReference type="ARBA" id="ARBA00043806"/>
    </source>
</evidence>
<evidence type="ECO:0000313" key="9">
    <source>
        <dbReference type="Proteomes" id="UP000501602"/>
    </source>
</evidence>
<gene>
    <name evidence="8" type="primary">folX</name>
    <name evidence="8" type="ORF">HER31_02485</name>
</gene>
<evidence type="ECO:0000313" key="8">
    <source>
        <dbReference type="EMBL" id="QIZ75846.1"/>
    </source>
</evidence>
<evidence type="ECO:0000256" key="6">
    <source>
        <dbReference type="ARBA" id="ARBA00044306"/>
    </source>
</evidence>
<evidence type="ECO:0000256" key="1">
    <source>
        <dbReference type="ARBA" id="ARBA00005708"/>
    </source>
</evidence>
<dbReference type="PANTHER" id="PTHR42844">
    <property type="entry name" value="DIHYDRONEOPTERIN ALDOLASE 1-RELATED"/>
    <property type="match status" value="1"/>
</dbReference>
<dbReference type="SMART" id="SM00905">
    <property type="entry name" value="FolB"/>
    <property type="match status" value="1"/>
</dbReference>
<proteinExistence type="inferred from homology"/>
<dbReference type="SUPFAM" id="SSF55620">
    <property type="entry name" value="Tetrahydrobiopterin biosynthesis enzymes-like"/>
    <property type="match status" value="1"/>
</dbReference>
<dbReference type="GO" id="GO:0006760">
    <property type="term" value="P:folic acid-containing compound metabolic process"/>
    <property type="evidence" value="ECO:0007669"/>
    <property type="project" value="InterPro"/>
</dbReference>
<keyword evidence="2 8" id="KW-0413">Isomerase</keyword>
<dbReference type="InterPro" id="IPR006157">
    <property type="entry name" value="FolB_dom"/>
</dbReference>
<protein>
    <recommendedName>
        <fullName evidence="5">Dihydroneopterin triphosphate 2'-epimerase</fullName>
        <ecNumber evidence="4">5.1.99.7</ecNumber>
    </recommendedName>
    <alternativeName>
        <fullName evidence="6">D-erythro-7,8-dihydroneopterin triphosphate epimerase</fullName>
    </alternativeName>
</protein>
<dbReference type="GO" id="GO:0005829">
    <property type="term" value="C:cytosol"/>
    <property type="evidence" value="ECO:0007669"/>
    <property type="project" value="TreeGrafter"/>
</dbReference>
<dbReference type="Gene3D" id="3.30.1130.10">
    <property type="match status" value="1"/>
</dbReference>
<dbReference type="InterPro" id="IPR006156">
    <property type="entry name" value="Dihydroneopterin_aldolase"/>
</dbReference>
<dbReference type="InterPro" id="IPR043133">
    <property type="entry name" value="GTP-CH-I_C/QueF"/>
</dbReference>
<dbReference type="FunFam" id="3.30.1130.10:FF:000005">
    <property type="entry name" value="D-erythro-7,8-dihydroneopterin triphosphate epimerase"/>
    <property type="match status" value="1"/>
</dbReference>
<evidence type="ECO:0000256" key="5">
    <source>
        <dbReference type="ARBA" id="ARBA00044197"/>
    </source>
</evidence>
<sequence>MKQNEAVIRIKNLRLRTFIGINDDEIRNKQDVIINATISYCADKARNSEDIDDALNYRTICKSIIAHVEHQRFSLLEKLTADVLSLCCQHAWVETATVEIDKPHALRFADSVSMQLSWTKNELE</sequence>
<dbReference type="PANTHER" id="PTHR42844:SF10">
    <property type="entry name" value="DIHYDRONEOPTERIN TRIPHOSPHATE 2'-EPIMERASE"/>
    <property type="match status" value="1"/>
</dbReference>
<accession>A0A6H1UCB1</accession>